<accession>A0A1V3TVQ5</accession>
<name>A0A1V3TVQ5_ELIME</name>
<dbReference type="OrthoDB" id="5382295at2"/>
<proteinExistence type="predicted"/>
<dbReference type="Proteomes" id="UP000188947">
    <property type="component" value="Unassembled WGS sequence"/>
</dbReference>
<gene>
    <name evidence="2" type="ORF">BMF97_16610</name>
</gene>
<feature type="signal peptide" evidence="1">
    <location>
        <begin position="1"/>
        <end position="23"/>
    </location>
</feature>
<dbReference type="PROSITE" id="PS51257">
    <property type="entry name" value="PROKAR_LIPOPROTEIN"/>
    <property type="match status" value="1"/>
</dbReference>
<reference evidence="2 3" key="1">
    <citation type="submission" date="2016-11" db="EMBL/GenBank/DDBJ databases">
        <title>Genome sequence and comparative genomic analysis of clinical strain Elizabethkingia meningoseptica 61421 PRCM.</title>
        <authorList>
            <person name="Wang M."/>
            <person name="Hu S."/>
            <person name="Cao L."/>
            <person name="Jiang T."/>
            <person name="Zhou Y."/>
            <person name="Ming D."/>
        </authorList>
    </citation>
    <scope>NUCLEOTIDE SEQUENCE [LARGE SCALE GENOMIC DNA]</scope>
    <source>
        <strain evidence="2 3">61421 PRCM</strain>
    </source>
</reference>
<evidence type="ECO:0000313" key="3">
    <source>
        <dbReference type="Proteomes" id="UP000188947"/>
    </source>
</evidence>
<evidence type="ECO:0000256" key="1">
    <source>
        <dbReference type="SAM" id="SignalP"/>
    </source>
</evidence>
<feature type="chain" id="PRO_5010716879" description="Lipocalin-like domain-containing protein" evidence="1">
    <location>
        <begin position="24"/>
        <end position="161"/>
    </location>
</feature>
<dbReference type="RefSeq" id="WP_069215130.1">
    <property type="nucleotide sequence ID" value="NZ_CP016378.1"/>
</dbReference>
<comment type="caution">
    <text evidence="2">The sequence shown here is derived from an EMBL/GenBank/DDBJ whole genome shotgun (WGS) entry which is preliminary data.</text>
</comment>
<dbReference type="eggNOG" id="COG2350">
    <property type="taxonomic scope" value="Bacteria"/>
</dbReference>
<dbReference type="AlphaFoldDB" id="A0A1V3TVQ5"/>
<dbReference type="STRING" id="238.BBD35_06025"/>
<sequence length="161" mass="18491">MKILNQLPVILILLLVCSCNSNKNENDTKSEATAKKNFDFLIGQWDRTNEEKGKSTFEAWKKENDSTYVGNSFTLKGKDTIWGEDIKLSPVNGIWYMQVSMPNKKEVTMFKLIKDDKLSFVCENQQNEFPKTISYQKSDQGLNAEISDGKTTIPYIYKGKR</sequence>
<keyword evidence="1" id="KW-0732">Signal</keyword>
<protein>
    <recommendedName>
        <fullName evidence="4">Lipocalin-like domain-containing protein</fullName>
    </recommendedName>
</protein>
<evidence type="ECO:0000313" key="2">
    <source>
        <dbReference type="EMBL" id="OOH93097.1"/>
    </source>
</evidence>
<keyword evidence="3" id="KW-1185">Reference proteome</keyword>
<dbReference type="EMBL" id="MPOG01000019">
    <property type="protein sequence ID" value="OOH93097.1"/>
    <property type="molecule type" value="Genomic_DNA"/>
</dbReference>
<organism evidence="2 3">
    <name type="scientific">Elizabethkingia meningoseptica</name>
    <name type="common">Chryseobacterium meningosepticum</name>
    <dbReference type="NCBI Taxonomy" id="238"/>
    <lineage>
        <taxon>Bacteria</taxon>
        <taxon>Pseudomonadati</taxon>
        <taxon>Bacteroidota</taxon>
        <taxon>Flavobacteriia</taxon>
        <taxon>Flavobacteriales</taxon>
        <taxon>Weeksellaceae</taxon>
        <taxon>Elizabethkingia</taxon>
    </lineage>
</organism>
<evidence type="ECO:0008006" key="4">
    <source>
        <dbReference type="Google" id="ProtNLM"/>
    </source>
</evidence>